<dbReference type="AlphaFoldDB" id="A0A2K1ZBV0"/>
<evidence type="ECO:0000313" key="1">
    <source>
        <dbReference type="EMBL" id="PNT22758.1"/>
    </source>
</evidence>
<evidence type="ECO:0000313" key="2">
    <source>
        <dbReference type="Proteomes" id="UP000006729"/>
    </source>
</evidence>
<reference evidence="1 2" key="1">
    <citation type="journal article" date="2006" name="Science">
        <title>The genome of black cottonwood, Populus trichocarpa (Torr. &amp; Gray).</title>
        <authorList>
            <person name="Tuskan G.A."/>
            <person name="Difazio S."/>
            <person name="Jansson S."/>
            <person name="Bohlmann J."/>
            <person name="Grigoriev I."/>
            <person name="Hellsten U."/>
            <person name="Putnam N."/>
            <person name="Ralph S."/>
            <person name="Rombauts S."/>
            <person name="Salamov A."/>
            <person name="Schein J."/>
            <person name="Sterck L."/>
            <person name="Aerts A."/>
            <person name="Bhalerao R.R."/>
            <person name="Bhalerao R.P."/>
            <person name="Blaudez D."/>
            <person name="Boerjan W."/>
            <person name="Brun A."/>
            <person name="Brunner A."/>
            <person name="Busov V."/>
            <person name="Campbell M."/>
            <person name="Carlson J."/>
            <person name="Chalot M."/>
            <person name="Chapman J."/>
            <person name="Chen G.L."/>
            <person name="Cooper D."/>
            <person name="Coutinho P.M."/>
            <person name="Couturier J."/>
            <person name="Covert S."/>
            <person name="Cronk Q."/>
            <person name="Cunningham R."/>
            <person name="Davis J."/>
            <person name="Degroeve S."/>
            <person name="Dejardin A."/>
            <person name="Depamphilis C."/>
            <person name="Detter J."/>
            <person name="Dirks B."/>
            <person name="Dubchak I."/>
            <person name="Duplessis S."/>
            <person name="Ehlting J."/>
            <person name="Ellis B."/>
            <person name="Gendler K."/>
            <person name="Goodstein D."/>
            <person name="Gribskov M."/>
            <person name="Grimwood J."/>
            <person name="Groover A."/>
            <person name="Gunter L."/>
            <person name="Hamberger B."/>
            <person name="Heinze B."/>
            <person name="Helariutta Y."/>
            <person name="Henrissat B."/>
            <person name="Holligan D."/>
            <person name="Holt R."/>
            <person name="Huang W."/>
            <person name="Islam-Faridi N."/>
            <person name="Jones S."/>
            <person name="Jones-Rhoades M."/>
            <person name="Jorgensen R."/>
            <person name="Joshi C."/>
            <person name="Kangasjarvi J."/>
            <person name="Karlsson J."/>
            <person name="Kelleher C."/>
            <person name="Kirkpatrick R."/>
            <person name="Kirst M."/>
            <person name="Kohler A."/>
            <person name="Kalluri U."/>
            <person name="Larimer F."/>
            <person name="Leebens-Mack J."/>
            <person name="Leple J.C."/>
            <person name="Locascio P."/>
            <person name="Lou Y."/>
            <person name="Lucas S."/>
            <person name="Martin F."/>
            <person name="Montanini B."/>
            <person name="Napoli C."/>
            <person name="Nelson D.R."/>
            <person name="Nelson C."/>
            <person name="Nieminen K."/>
            <person name="Nilsson O."/>
            <person name="Pereda V."/>
            <person name="Peter G."/>
            <person name="Philippe R."/>
            <person name="Pilate G."/>
            <person name="Poliakov A."/>
            <person name="Razumovskaya J."/>
            <person name="Richardson P."/>
            <person name="Rinaldi C."/>
            <person name="Ritland K."/>
            <person name="Rouze P."/>
            <person name="Ryaboy D."/>
            <person name="Schmutz J."/>
            <person name="Schrader J."/>
            <person name="Segerman B."/>
            <person name="Shin H."/>
            <person name="Siddiqui A."/>
            <person name="Sterky F."/>
            <person name="Terry A."/>
            <person name="Tsai C.J."/>
            <person name="Uberbacher E."/>
            <person name="Unneberg P."/>
            <person name="Vahala J."/>
            <person name="Wall K."/>
            <person name="Wessler S."/>
            <person name="Yang G."/>
            <person name="Yin T."/>
            <person name="Douglas C."/>
            <person name="Marra M."/>
            <person name="Sandberg G."/>
            <person name="Van de Peer Y."/>
            <person name="Rokhsar D."/>
        </authorList>
    </citation>
    <scope>NUCLEOTIDE SEQUENCE [LARGE SCALE GENOMIC DNA]</scope>
    <source>
        <strain evidence="2">cv. Nisqually</strain>
    </source>
</reference>
<organism evidence="1 2">
    <name type="scientific">Populus trichocarpa</name>
    <name type="common">Western balsam poplar</name>
    <name type="synonym">Populus balsamifera subsp. trichocarpa</name>
    <dbReference type="NCBI Taxonomy" id="3694"/>
    <lineage>
        <taxon>Eukaryota</taxon>
        <taxon>Viridiplantae</taxon>
        <taxon>Streptophyta</taxon>
        <taxon>Embryophyta</taxon>
        <taxon>Tracheophyta</taxon>
        <taxon>Spermatophyta</taxon>
        <taxon>Magnoliopsida</taxon>
        <taxon>eudicotyledons</taxon>
        <taxon>Gunneridae</taxon>
        <taxon>Pentapetalae</taxon>
        <taxon>rosids</taxon>
        <taxon>fabids</taxon>
        <taxon>Malpighiales</taxon>
        <taxon>Salicaceae</taxon>
        <taxon>Saliceae</taxon>
        <taxon>Populus</taxon>
    </lineage>
</organism>
<dbReference type="Proteomes" id="UP000006729">
    <property type="component" value="Chromosome 8"/>
</dbReference>
<name>A0A2K1ZBV0_POPTR</name>
<proteinExistence type="predicted"/>
<protein>
    <submittedName>
        <fullName evidence="1">Uncharacterized protein</fullName>
    </submittedName>
</protein>
<keyword evidence="2" id="KW-1185">Reference proteome</keyword>
<accession>A0A2K1ZBV0</accession>
<sequence length="72" mass="8614">MSKKLHKNDFDICNKHIALQVQKLHDTGSKKVIFRHTINLMNQMNLHIYKLDNVEFRKCINQNCVVMVWPHI</sequence>
<gene>
    <name evidence="1" type="ORF">POPTR_008G047000</name>
</gene>
<dbReference type="InParanoid" id="A0A2K1ZBV0"/>
<dbReference type="EMBL" id="CM009297">
    <property type="protein sequence ID" value="PNT22758.1"/>
    <property type="molecule type" value="Genomic_DNA"/>
</dbReference>